<proteinExistence type="predicted"/>
<dbReference type="EMBL" id="CM016762">
    <property type="protein sequence ID" value="TMS34727.1"/>
    <property type="molecule type" value="Genomic_DNA"/>
</dbReference>
<dbReference type="EMBL" id="AZBU02000001">
    <property type="protein sequence ID" value="TMS34727.1"/>
    <property type="molecule type" value="Genomic_DNA"/>
</dbReference>
<accession>A0A4U8URD5</accession>
<dbReference type="AlphaFoldDB" id="A0A4U8URD5"/>
<sequence>MNDYRLKRATSRGGIRSSGADTRPSLPIIRNSTPDLPVYDCMRPSWGCRLQGSYYMNDDVYGKYMYNRHYFPTYHSYLYSNFFYDSKTSPYYWNLINSPSRYKYWLDYPPYSYNYRKYNFALSHSTARRTASATGTTRRITVRAVRTTSPAASRSTECECANCKYEVKMFISFPLYSSHWIYPLATSLTLFVGAKMDSEHRLCRARSMTMLQASSADLRQRFLVPRSSSVSDLRANRMPWSYRPKPTRFDSWFGNYSSTFYSRLYSPRPYLYSNFSSAYSWTPYYYSYPQYRYRSICYNPIHYTYYYRPYNYYTSTDTDFLLDRVYGWERDRYHIPTHHYNRPRKYYNSWLY</sequence>
<comment type="caution">
    <text evidence="2">The sequence shown here is derived from an EMBL/GenBank/DDBJ whole genome shotgun (WGS) entry which is preliminary data.</text>
</comment>
<reference evidence="2 3" key="1">
    <citation type="journal article" date="2015" name="Genome Biol.">
        <title>Comparative genomics of Steinernema reveals deeply conserved gene regulatory networks.</title>
        <authorList>
            <person name="Dillman A.R."/>
            <person name="Macchietto M."/>
            <person name="Porter C.F."/>
            <person name="Rogers A."/>
            <person name="Williams B."/>
            <person name="Antoshechkin I."/>
            <person name="Lee M.M."/>
            <person name="Goodwin Z."/>
            <person name="Lu X."/>
            <person name="Lewis E.E."/>
            <person name="Goodrich-Blair H."/>
            <person name="Stock S.P."/>
            <person name="Adams B.J."/>
            <person name="Sternberg P.W."/>
            <person name="Mortazavi A."/>
        </authorList>
    </citation>
    <scope>NUCLEOTIDE SEQUENCE [LARGE SCALE GENOMIC DNA]</scope>
    <source>
        <strain evidence="2 3">ALL</strain>
    </source>
</reference>
<evidence type="ECO:0000313" key="3">
    <source>
        <dbReference type="Proteomes" id="UP000298663"/>
    </source>
</evidence>
<gene>
    <name evidence="2" type="ORF">L596_002260</name>
</gene>
<name>A0A4U8URD5_STECR</name>
<evidence type="ECO:0000313" key="2">
    <source>
        <dbReference type="EMBL" id="TMS34727.1"/>
    </source>
</evidence>
<keyword evidence="3" id="KW-1185">Reference proteome</keyword>
<evidence type="ECO:0000256" key="1">
    <source>
        <dbReference type="SAM" id="MobiDB-lite"/>
    </source>
</evidence>
<dbReference type="OrthoDB" id="10500898at2759"/>
<reference evidence="2 3" key="2">
    <citation type="journal article" date="2019" name="G3 (Bethesda)">
        <title>Hybrid Assembly of the Genome of the Entomopathogenic Nematode Steinernema carpocapsae Identifies the X-Chromosome.</title>
        <authorList>
            <person name="Serra L."/>
            <person name="Macchietto M."/>
            <person name="Macias-Munoz A."/>
            <person name="McGill C.J."/>
            <person name="Rodriguez I.M."/>
            <person name="Rodriguez B."/>
            <person name="Murad R."/>
            <person name="Mortazavi A."/>
        </authorList>
    </citation>
    <scope>NUCLEOTIDE SEQUENCE [LARGE SCALE GENOMIC DNA]</scope>
    <source>
        <strain evidence="2 3">ALL</strain>
    </source>
</reference>
<feature type="region of interest" description="Disordered" evidence="1">
    <location>
        <begin position="1"/>
        <end position="24"/>
    </location>
</feature>
<protein>
    <submittedName>
        <fullName evidence="2">Uncharacterized protein</fullName>
    </submittedName>
</protein>
<dbReference type="Proteomes" id="UP000298663">
    <property type="component" value="Chromosome X"/>
</dbReference>
<organism evidence="2 3">
    <name type="scientific">Steinernema carpocapsae</name>
    <name type="common">Entomopathogenic nematode</name>
    <dbReference type="NCBI Taxonomy" id="34508"/>
    <lineage>
        <taxon>Eukaryota</taxon>
        <taxon>Metazoa</taxon>
        <taxon>Ecdysozoa</taxon>
        <taxon>Nematoda</taxon>
        <taxon>Chromadorea</taxon>
        <taxon>Rhabditida</taxon>
        <taxon>Tylenchina</taxon>
        <taxon>Panagrolaimomorpha</taxon>
        <taxon>Strongyloidoidea</taxon>
        <taxon>Steinernematidae</taxon>
        <taxon>Steinernema</taxon>
    </lineage>
</organism>